<dbReference type="EMBL" id="MU004329">
    <property type="protein sequence ID" value="KAF2657035.1"/>
    <property type="molecule type" value="Genomic_DNA"/>
</dbReference>
<dbReference type="PROSITE" id="PS50297">
    <property type="entry name" value="ANK_REP_REGION"/>
    <property type="match status" value="1"/>
</dbReference>
<organism evidence="2 3">
    <name type="scientific">Lophiostoma macrostomum CBS 122681</name>
    <dbReference type="NCBI Taxonomy" id="1314788"/>
    <lineage>
        <taxon>Eukaryota</taxon>
        <taxon>Fungi</taxon>
        <taxon>Dikarya</taxon>
        <taxon>Ascomycota</taxon>
        <taxon>Pezizomycotina</taxon>
        <taxon>Dothideomycetes</taxon>
        <taxon>Pleosporomycetidae</taxon>
        <taxon>Pleosporales</taxon>
        <taxon>Lophiostomataceae</taxon>
        <taxon>Lophiostoma</taxon>
    </lineage>
</organism>
<gene>
    <name evidence="2" type="ORF">K491DRAFT_677529</name>
</gene>
<dbReference type="PROSITE" id="PS50088">
    <property type="entry name" value="ANK_REPEAT"/>
    <property type="match status" value="1"/>
</dbReference>
<name>A0A6A6TAN7_9PLEO</name>
<proteinExistence type="predicted"/>
<dbReference type="PANTHER" id="PTHR46224">
    <property type="entry name" value="ANKYRIN REPEAT FAMILY PROTEIN"/>
    <property type="match status" value="1"/>
</dbReference>
<dbReference type="InterPro" id="IPR002110">
    <property type="entry name" value="Ankyrin_rpt"/>
</dbReference>
<feature type="repeat" description="ANK" evidence="1">
    <location>
        <begin position="364"/>
        <end position="396"/>
    </location>
</feature>
<evidence type="ECO:0000313" key="3">
    <source>
        <dbReference type="Proteomes" id="UP000799324"/>
    </source>
</evidence>
<protein>
    <submittedName>
        <fullName evidence="2">Uncharacterized protein</fullName>
    </submittedName>
</protein>
<keyword evidence="3" id="KW-1185">Reference proteome</keyword>
<keyword evidence="1" id="KW-0040">ANK repeat</keyword>
<dbReference type="InterPro" id="IPR051616">
    <property type="entry name" value="Cul2-RING_E3_ligase_SR"/>
</dbReference>
<evidence type="ECO:0000313" key="2">
    <source>
        <dbReference type="EMBL" id="KAF2657035.1"/>
    </source>
</evidence>
<reference evidence="2" key="1">
    <citation type="journal article" date="2020" name="Stud. Mycol.">
        <title>101 Dothideomycetes genomes: a test case for predicting lifestyles and emergence of pathogens.</title>
        <authorList>
            <person name="Haridas S."/>
            <person name="Albert R."/>
            <person name="Binder M."/>
            <person name="Bloem J."/>
            <person name="Labutti K."/>
            <person name="Salamov A."/>
            <person name="Andreopoulos B."/>
            <person name="Baker S."/>
            <person name="Barry K."/>
            <person name="Bills G."/>
            <person name="Bluhm B."/>
            <person name="Cannon C."/>
            <person name="Castanera R."/>
            <person name="Culley D."/>
            <person name="Daum C."/>
            <person name="Ezra D."/>
            <person name="Gonzalez J."/>
            <person name="Henrissat B."/>
            <person name="Kuo A."/>
            <person name="Liang C."/>
            <person name="Lipzen A."/>
            <person name="Lutzoni F."/>
            <person name="Magnuson J."/>
            <person name="Mondo S."/>
            <person name="Nolan M."/>
            <person name="Ohm R."/>
            <person name="Pangilinan J."/>
            <person name="Park H.-J."/>
            <person name="Ramirez L."/>
            <person name="Alfaro M."/>
            <person name="Sun H."/>
            <person name="Tritt A."/>
            <person name="Yoshinaga Y."/>
            <person name="Zwiers L.-H."/>
            <person name="Turgeon B."/>
            <person name="Goodwin S."/>
            <person name="Spatafora J."/>
            <person name="Crous P."/>
            <person name="Grigoriev I."/>
        </authorList>
    </citation>
    <scope>NUCLEOTIDE SEQUENCE</scope>
    <source>
        <strain evidence="2">CBS 122681</strain>
    </source>
</reference>
<dbReference type="SMART" id="SM00248">
    <property type="entry name" value="ANK"/>
    <property type="match status" value="3"/>
</dbReference>
<dbReference type="SUPFAM" id="SSF48403">
    <property type="entry name" value="Ankyrin repeat"/>
    <property type="match status" value="1"/>
</dbReference>
<dbReference type="OrthoDB" id="366390at2759"/>
<accession>A0A6A6TAN7</accession>
<dbReference type="Gene3D" id="1.25.40.20">
    <property type="entry name" value="Ankyrin repeat-containing domain"/>
    <property type="match status" value="1"/>
</dbReference>
<evidence type="ECO:0000256" key="1">
    <source>
        <dbReference type="PROSITE-ProRule" id="PRU00023"/>
    </source>
</evidence>
<dbReference type="InterPro" id="IPR036770">
    <property type="entry name" value="Ankyrin_rpt-contain_sf"/>
</dbReference>
<dbReference type="AlphaFoldDB" id="A0A6A6TAN7"/>
<dbReference type="Pfam" id="PF00023">
    <property type="entry name" value="Ank"/>
    <property type="match status" value="1"/>
</dbReference>
<sequence length="431" mass="48542">MDLLDMPPEIVQKIIANHVSEVGVCEAWRGRQTCRTFASYIAEEIFARQPTKAFKENAHSETFLRDQLAKFLIYRCRSLHGANPVLPQFIRDITARFMKTIGDDSDTMRDYLTSALSYAVGRNRDSVDRLIFNPKPATIAKLIGTKKEEHDVAAAIAIGNKTVFAAIIVGHEEYLFEDSHIFGSPLAIAAVKGEVNMVAAILDVGVRFPHENRWVRHHFLARGIEGALKRRFCTTALTILRRYREYLGNACSLPQSCLDNWILFAANGKSEETITAILQLNGDERRVADITVRGVIKHLPDSLLIREILNIGRARMKHYMMRKQSTQLLHWAVPMQSMVGVRALLDNGADPNGTHGAMVRDDFRPPVPMHSAVSNCDKDMVKLLLDRGANPNHMFDSQGQLSHVSVKKKNKSIVRLLEKAKREFKISPLEP</sequence>
<dbReference type="Proteomes" id="UP000799324">
    <property type="component" value="Unassembled WGS sequence"/>
</dbReference>